<accession>A0A0K2TN06</accession>
<dbReference type="AlphaFoldDB" id="A0A0K2TN06"/>
<dbReference type="Pfam" id="PF00135">
    <property type="entry name" value="COesterase"/>
    <property type="match status" value="1"/>
</dbReference>
<keyword evidence="1" id="KW-0325">Glycoprotein</keyword>
<evidence type="ECO:0000259" key="2">
    <source>
        <dbReference type="Pfam" id="PF00135"/>
    </source>
</evidence>
<name>A0A0K2TN06_LEPSM</name>
<proteinExistence type="predicted"/>
<dbReference type="OrthoDB" id="19653at2759"/>
<reference evidence="3" key="1">
    <citation type="submission" date="2014-05" db="EMBL/GenBank/DDBJ databases">
        <authorList>
            <person name="Chronopoulou M."/>
        </authorList>
    </citation>
    <scope>NUCLEOTIDE SEQUENCE</scope>
    <source>
        <tissue evidence="3">Whole organism</tissue>
    </source>
</reference>
<dbReference type="SUPFAM" id="SSF53474">
    <property type="entry name" value="alpha/beta-Hydrolases"/>
    <property type="match status" value="1"/>
</dbReference>
<organism evidence="3">
    <name type="scientific">Lepeophtheirus salmonis</name>
    <name type="common">Salmon louse</name>
    <name type="synonym">Caligus salmonis</name>
    <dbReference type="NCBI Taxonomy" id="72036"/>
    <lineage>
        <taxon>Eukaryota</taxon>
        <taxon>Metazoa</taxon>
        <taxon>Ecdysozoa</taxon>
        <taxon>Arthropoda</taxon>
        <taxon>Crustacea</taxon>
        <taxon>Multicrustacea</taxon>
        <taxon>Hexanauplia</taxon>
        <taxon>Copepoda</taxon>
        <taxon>Siphonostomatoida</taxon>
        <taxon>Caligidae</taxon>
        <taxon>Lepeophtheirus</taxon>
    </lineage>
</organism>
<dbReference type="InterPro" id="IPR029058">
    <property type="entry name" value="AB_hydrolase_fold"/>
</dbReference>
<dbReference type="PANTHER" id="PTHR11559">
    <property type="entry name" value="CARBOXYLESTERASE"/>
    <property type="match status" value="1"/>
</dbReference>
<feature type="non-terminal residue" evidence="3">
    <location>
        <position position="1"/>
    </location>
</feature>
<dbReference type="EMBL" id="HACA01010127">
    <property type="protein sequence ID" value="CDW27488.1"/>
    <property type="molecule type" value="Transcribed_RNA"/>
</dbReference>
<dbReference type="InterPro" id="IPR050309">
    <property type="entry name" value="Type-B_Carboxylest/Lipase"/>
</dbReference>
<protein>
    <submittedName>
        <fullName evidence="3">Putative esteraselike [Tribolium castaneum]</fullName>
    </submittedName>
</protein>
<sequence length="302" mass="34301">NKVRQKLSSSSFLINPWAPVMDSKFTDKSFFSESQLETIKTGEFNKMPILMGTSRHSGIALISEAIGSEDNKDRLRRDWTVLGGELILNRPENILRPQEDLQFVNTLKKFYFDQEEFTEDGGFDQLINAVGDAVFLGANDYFIKAVHGGSAQPIYLYNFDHMYSNISGGDVFSLSTIQLILKLFLSKIGIKMFNDKRPGISHWDELFCIFSGNDSFLFKHSISNQVDQKVANIFTSFIINFASSGNPTSSSGINEILGDLEWEFTKKENDKKFLSVSSSPEMQEFDSEQINFLKDAFKKRYS</sequence>
<evidence type="ECO:0000256" key="1">
    <source>
        <dbReference type="ARBA" id="ARBA00023180"/>
    </source>
</evidence>
<dbReference type="InterPro" id="IPR002018">
    <property type="entry name" value="CarbesteraseB"/>
</dbReference>
<evidence type="ECO:0000313" key="3">
    <source>
        <dbReference type="EMBL" id="CDW27488.1"/>
    </source>
</evidence>
<feature type="domain" description="Carboxylesterase type B" evidence="2">
    <location>
        <begin position="7"/>
        <end position="292"/>
    </location>
</feature>
<dbReference type="Gene3D" id="3.40.50.1820">
    <property type="entry name" value="alpha/beta hydrolase"/>
    <property type="match status" value="1"/>
</dbReference>